<name>C8PNF8_9SPIR</name>
<organism evidence="1 2">
    <name type="scientific">Treponema vincentii ATCC 35580</name>
    <dbReference type="NCBI Taxonomy" id="596324"/>
    <lineage>
        <taxon>Bacteria</taxon>
        <taxon>Pseudomonadati</taxon>
        <taxon>Spirochaetota</taxon>
        <taxon>Spirochaetia</taxon>
        <taxon>Spirochaetales</taxon>
        <taxon>Treponemataceae</taxon>
        <taxon>Treponema</taxon>
    </lineage>
</organism>
<dbReference type="STRING" id="596324.TREVI0001_2588"/>
<dbReference type="Proteomes" id="UP000004509">
    <property type="component" value="Unassembled WGS sequence"/>
</dbReference>
<dbReference type="AlphaFoldDB" id="C8PNF8"/>
<gene>
    <name evidence="1" type="ORF">TREVI0001_2588</name>
</gene>
<sequence length="40" mass="4398">MSQKNYRNGHPCPCCRTGAFANSLLRSVLPCTLLNDEICA</sequence>
<accession>C8PNF8</accession>
<dbReference type="EMBL" id="ACYH01000013">
    <property type="protein sequence ID" value="EEV21063.1"/>
    <property type="molecule type" value="Genomic_DNA"/>
</dbReference>
<evidence type="ECO:0000313" key="1">
    <source>
        <dbReference type="EMBL" id="EEV21063.1"/>
    </source>
</evidence>
<protein>
    <submittedName>
        <fullName evidence="1">Uncharacterized protein</fullName>
    </submittedName>
</protein>
<comment type="caution">
    <text evidence="1">The sequence shown here is derived from an EMBL/GenBank/DDBJ whole genome shotgun (WGS) entry which is preliminary data.</text>
</comment>
<reference evidence="1 2" key="1">
    <citation type="submission" date="2009-07" db="EMBL/GenBank/DDBJ databases">
        <authorList>
            <person name="Madupu R."/>
            <person name="Sebastian Y."/>
            <person name="Durkin A.S."/>
            <person name="Torralba M."/>
            <person name="Methe B."/>
            <person name="Sutton G.G."/>
            <person name="Strausberg R.L."/>
            <person name="Nelson K.E."/>
        </authorList>
    </citation>
    <scope>NUCLEOTIDE SEQUENCE [LARGE SCALE GENOMIC DNA]</scope>
    <source>
        <strain evidence="1 2">ATCC 35580</strain>
    </source>
</reference>
<proteinExistence type="predicted"/>
<evidence type="ECO:0000313" key="2">
    <source>
        <dbReference type="Proteomes" id="UP000004509"/>
    </source>
</evidence>